<sequence length="136" mass="14532">MTTEHHIDFAAPPADVNIVHEFLDGVWSRDASLTADERLAFELALVELAANVMQHADTGAGVACRLRMIVDEASVSALLSDTGRAGDIDLAACEMPDELSESGRGLALVQLVVDELGYQRVGSSNLWTIRKARAAA</sequence>
<dbReference type="PANTHER" id="PTHR35526:SF3">
    <property type="entry name" value="ANTI-SIGMA-F FACTOR RSBW"/>
    <property type="match status" value="1"/>
</dbReference>
<dbReference type="EMBL" id="BAABBV010000001">
    <property type="protein sequence ID" value="GAA4159024.1"/>
    <property type="molecule type" value="Genomic_DNA"/>
</dbReference>
<dbReference type="PANTHER" id="PTHR35526">
    <property type="entry name" value="ANTI-SIGMA-F FACTOR RSBW-RELATED"/>
    <property type="match status" value="1"/>
</dbReference>
<evidence type="ECO:0000313" key="4">
    <source>
        <dbReference type="Proteomes" id="UP001415169"/>
    </source>
</evidence>
<evidence type="ECO:0000256" key="1">
    <source>
        <dbReference type="ARBA" id="ARBA00022527"/>
    </source>
</evidence>
<reference evidence="3" key="1">
    <citation type="journal article" date="2014" name="Int. J. Syst. Evol. Microbiol.">
        <title>Complete genome of a new Firmicutes species belonging to the dominant human colonic microbiota ('Ruminococcus bicirculans') reveals two chromosomes and a selective capacity to utilize plant glucans.</title>
        <authorList>
            <consortium name="NISC Comparative Sequencing Program"/>
            <person name="Wegmann U."/>
            <person name="Louis P."/>
            <person name="Goesmann A."/>
            <person name="Henrissat B."/>
            <person name="Duncan S.H."/>
            <person name="Flint H.J."/>
        </authorList>
    </citation>
    <scope>NUCLEOTIDE SEQUENCE</scope>
    <source>
        <strain evidence="3">JCM 17590</strain>
    </source>
</reference>
<name>A0ABP7ZIS0_9MICO</name>
<accession>A0ABP7ZIS0</accession>
<keyword evidence="1" id="KW-0723">Serine/threonine-protein kinase</keyword>
<keyword evidence="1" id="KW-0808">Transferase</keyword>
<organism evidence="3 4">
    <name type="scientific">Gryllotalpicola daejeonensis</name>
    <dbReference type="NCBI Taxonomy" id="993087"/>
    <lineage>
        <taxon>Bacteria</taxon>
        <taxon>Bacillati</taxon>
        <taxon>Actinomycetota</taxon>
        <taxon>Actinomycetes</taxon>
        <taxon>Micrococcales</taxon>
        <taxon>Microbacteriaceae</taxon>
        <taxon>Gryllotalpicola</taxon>
    </lineage>
</organism>
<dbReference type="InterPro" id="IPR003594">
    <property type="entry name" value="HATPase_dom"/>
</dbReference>
<dbReference type="Proteomes" id="UP001415169">
    <property type="component" value="Unassembled WGS sequence"/>
</dbReference>
<proteinExistence type="predicted"/>
<evidence type="ECO:0000259" key="2">
    <source>
        <dbReference type="Pfam" id="PF13581"/>
    </source>
</evidence>
<dbReference type="InterPro" id="IPR050267">
    <property type="entry name" value="Anti-sigma-factor_SerPK"/>
</dbReference>
<gene>
    <name evidence="3" type="ORF">GCM10022286_12770</name>
</gene>
<evidence type="ECO:0000313" key="3">
    <source>
        <dbReference type="EMBL" id="GAA4159024.1"/>
    </source>
</evidence>
<protein>
    <recommendedName>
        <fullName evidence="2">Histidine kinase/HSP90-like ATPase domain-containing protein</fullName>
    </recommendedName>
</protein>
<dbReference type="CDD" id="cd16936">
    <property type="entry name" value="HATPase_RsbW-like"/>
    <property type="match status" value="1"/>
</dbReference>
<dbReference type="RefSeq" id="WP_344790916.1">
    <property type="nucleotide sequence ID" value="NZ_BAABBV010000001.1"/>
</dbReference>
<comment type="caution">
    <text evidence="3">The sequence shown here is derived from an EMBL/GenBank/DDBJ whole genome shotgun (WGS) entry which is preliminary data.</text>
</comment>
<keyword evidence="1" id="KW-0418">Kinase</keyword>
<dbReference type="InterPro" id="IPR036890">
    <property type="entry name" value="HATPase_C_sf"/>
</dbReference>
<keyword evidence="4" id="KW-1185">Reference proteome</keyword>
<dbReference type="Pfam" id="PF13581">
    <property type="entry name" value="HATPase_c_2"/>
    <property type="match status" value="1"/>
</dbReference>
<reference evidence="3" key="2">
    <citation type="submission" date="2023-12" db="EMBL/GenBank/DDBJ databases">
        <authorList>
            <person name="Sun Q."/>
            <person name="Inoue M."/>
        </authorList>
    </citation>
    <scope>NUCLEOTIDE SEQUENCE</scope>
    <source>
        <strain evidence="3">JCM 17590</strain>
    </source>
</reference>
<feature type="domain" description="Histidine kinase/HSP90-like ATPase" evidence="2">
    <location>
        <begin position="10"/>
        <end position="126"/>
    </location>
</feature>
<dbReference type="Gene3D" id="3.30.565.10">
    <property type="entry name" value="Histidine kinase-like ATPase, C-terminal domain"/>
    <property type="match status" value="1"/>
</dbReference>